<feature type="region of interest" description="Disordered" evidence="1">
    <location>
        <begin position="118"/>
        <end position="142"/>
    </location>
</feature>
<feature type="compositionally biased region" description="Basic and acidic residues" evidence="1">
    <location>
        <begin position="480"/>
        <end position="493"/>
    </location>
</feature>
<reference evidence="2" key="1">
    <citation type="submission" date="2023-03" db="EMBL/GenBank/DDBJ databases">
        <title>Massive genome expansion in bonnet fungi (Mycena s.s.) driven by repeated elements and novel gene families across ecological guilds.</title>
        <authorList>
            <consortium name="Lawrence Berkeley National Laboratory"/>
            <person name="Harder C.B."/>
            <person name="Miyauchi S."/>
            <person name="Viragh M."/>
            <person name="Kuo A."/>
            <person name="Thoen E."/>
            <person name="Andreopoulos B."/>
            <person name="Lu D."/>
            <person name="Skrede I."/>
            <person name="Drula E."/>
            <person name="Henrissat B."/>
            <person name="Morin E."/>
            <person name="Kohler A."/>
            <person name="Barry K."/>
            <person name="LaButti K."/>
            <person name="Morin E."/>
            <person name="Salamov A."/>
            <person name="Lipzen A."/>
            <person name="Mereny Z."/>
            <person name="Hegedus B."/>
            <person name="Baldrian P."/>
            <person name="Stursova M."/>
            <person name="Weitz H."/>
            <person name="Taylor A."/>
            <person name="Grigoriev I.V."/>
            <person name="Nagy L.G."/>
            <person name="Martin F."/>
            <person name="Kauserud H."/>
        </authorList>
    </citation>
    <scope>NUCLEOTIDE SEQUENCE</scope>
    <source>
        <strain evidence="2">CBHHK182m</strain>
    </source>
</reference>
<feature type="region of interest" description="Disordered" evidence="1">
    <location>
        <begin position="535"/>
        <end position="613"/>
    </location>
</feature>
<feature type="region of interest" description="Disordered" evidence="1">
    <location>
        <begin position="471"/>
        <end position="493"/>
    </location>
</feature>
<dbReference type="EMBL" id="JARKIB010000541">
    <property type="protein sequence ID" value="KAJ7701062.1"/>
    <property type="molecule type" value="Genomic_DNA"/>
</dbReference>
<proteinExistence type="predicted"/>
<organism evidence="2 3">
    <name type="scientific">Mycena metata</name>
    <dbReference type="NCBI Taxonomy" id="1033252"/>
    <lineage>
        <taxon>Eukaryota</taxon>
        <taxon>Fungi</taxon>
        <taxon>Dikarya</taxon>
        <taxon>Basidiomycota</taxon>
        <taxon>Agaricomycotina</taxon>
        <taxon>Agaricomycetes</taxon>
        <taxon>Agaricomycetidae</taxon>
        <taxon>Agaricales</taxon>
        <taxon>Marasmiineae</taxon>
        <taxon>Mycenaceae</taxon>
        <taxon>Mycena</taxon>
    </lineage>
</organism>
<sequence>MPPTKKKQKEMFKPYDVADVPDHMPFPEVAGVATTKNHKTAVPKLNNHQRSWIHDVALRLVDLSNLKSKGAAREFYTQVKTDAFLSKAFKHVPRPEDLVEEARIPALVAAWKLAHPKKNGKKTVAAPDGDASDNEEDEGGRTNLLRGYTMAGWRTAIQKVISNKRSAEMAKLKSKNDDDQAEAEAATPQLLSKLLGLATYTGRDKFRADRHDEILAHSKTLPGTSNAGSMFRKAEGILWAAEPQAAWEAAANSNEGVNWAERQALVPLGFKTMVNQLNSSGKFMPFLAMMLMAWVDADGKVHIDWTEGAPPGMAVPHTFIKQHGHLVQNNIDAMYEWAARPLKDHVTGGVDSANTQPPFPLTVDDLDDIAPRVLTQKVTAFLIESYNGVFGTADIPWAKIASNPTDYYDTHKFTFPFTSSGLADLSRPQWDVLATMLASGARGETPGFWRQPSIRTSRSPAEDDIVLVDPEAAPDADSDAAAKLKADADTAETKSKADADAAAAAKTKENAASAAKSKANADTAAAAAKAKEAEVEALKRDRAAAVEAESSGKHSKKRKADSELVSETGGDARRPLRARRTPADAEAERKRKLTAPRGAKHSYEYVDRSPGKE</sequence>
<feature type="compositionally biased region" description="Basic and acidic residues" evidence="1">
    <location>
        <begin position="601"/>
        <end position="613"/>
    </location>
</feature>
<evidence type="ECO:0000313" key="2">
    <source>
        <dbReference type="EMBL" id="KAJ7701062.1"/>
    </source>
</evidence>
<dbReference type="AlphaFoldDB" id="A0AAD7DYM3"/>
<dbReference type="Proteomes" id="UP001215598">
    <property type="component" value="Unassembled WGS sequence"/>
</dbReference>
<accession>A0AAD7DYM3</accession>
<feature type="compositionally biased region" description="Basic residues" evidence="1">
    <location>
        <begin position="590"/>
        <end position="600"/>
    </location>
</feature>
<feature type="compositionally biased region" description="Basic and acidic residues" evidence="1">
    <location>
        <begin position="535"/>
        <end position="544"/>
    </location>
</feature>
<comment type="caution">
    <text evidence="2">The sequence shown here is derived from an EMBL/GenBank/DDBJ whole genome shotgun (WGS) entry which is preliminary data.</text>
</comment>
<evidence type="ECO:0000256" key="1">
    <source>
        <dbReference type="SAM" id="MobiDB-lite"/>
    </source>
</evidence>
<protein>
    <submittedName>
        <fullName evidence="2">Uncharacterized protein</fullName>
    </submittedName>
</protein>
<gene>
    <name evidence="2" type="ORF">B0H16DRAFT_1902829</name>
</gene>
<evidence type="ECO:0000313" key="3">
    <source>
        <dbReference type="Proteomes" id="UP001215598"/>
    </source>
</evidence>
<keyword evidence="3" id="KW-1185">Reference proteome</keyword>
<name>A0AAD7DYM3_9AGAR</name>